<keyword evidence="2" id="KW-0934">Plastid</keyword>
<dbReference type="GO" id="GO:0009536">
    <property type="term" value="C:plastid"/>
    <property type="evidence" value="ECO:0007669"/>
    <property type="project" value="UniProtKB-SubCell"/>
</dbReference>
<organism evidence="5">
    <name type="scientific">Hemiselmis tepida</name>
    <dbReference type="NCBI Taxonomy" id="464990"/>
    <lineage>
        <taxon>Eukaryota</taxon>
        <taxon>Cryptophyceae</taxon>
        <taxon>Cryptomonadales</taxon>
        <taxon>Hemiselmidaceae</taxon>
        <taxon>Hemiselmis</taxon>
    </lineage>
</organism>
<gene>
    <name evidence="5" type="ORF">HTEP1355_LOCUS11258</name>
</gene>
<dbReference type="InterPro" id="IPR039633">
    <property type="entry name" value="PAP"/>
</dbReference>
<feature type="domain" description="Plastid lipid-associated protein/fibrillin conserved" evidence="4">
    <location>
        <begin position="54"/>
        <end position="145"/>
    </location>
</feature>
<reference evidence="5" key="1">
    <citation type="submission" date="2021-01" db="EMBL/GenBank/DDBJ databases">
        <authorList>
            <person name="Corre E."/>
            <person name="Pelletier E."/>
            <person name="Niang G."/>
            <person name="Scheremetjew M."/>
            <person name="Finn R."/>
            <person name="Kale V."/>
            <person name="Holt S."/>
            <person name="Cochrane G."/>
            <person name="Meng A."/>
            <person name="Brown T."/>
            <person name="Cohen L."/>
        </authorList>
    </citation>
    <scope>NUCLEOTIDE SEQUENCE</scope>
    <source>
        <strain evidence="5">CCMP443</strain>
    </source>
</reference>
<dbReference type="Pfam" id="PF04755">
    <property type="entry name" value="PAP_fibrillin"/>
    <property type="match status" value="1"/>
</dbReference>
<feature type="compositionally biased region" description="Basic and acidic residues" evidence="3">
    <location>
        <begin position="36"/>
        <end position="46"/>
    </location>
</feature>
<protein>
    <recommendedName>
        <fullName evidence="4">Plastid lipid-associated protein/fibrillin conserved domain-containing protein</fullName>
    </recommendedName>
</protein>
<comment type="subcellular location">
    <subcellularLocation>
        <location evidence="1">Plastid</location>
    </subcellularLocation>
</comment>
<evidence type="ECO:0000259" key="4">
    <source>
        <dbReference type="Pfam" id="PF04755"/>
    </source>
</evidence>
<dbReference type="InterPro" id="IPR006843">
    <property type="entry name" value="PAP/fibrillin_dom"/>
</dbReference>
<accession>A0A7S0VTA1</accession>
<evidence type="ECO:0000313" key="5">
    <source>
        <dbReference type="EMBL" id="CAD8797617.1"/>
    </source>
</evidence>
<proteinExistence type="predicted"/>
<dbReference type="AlphaFoldDB" id="A0A7S0VTA1"/>
<dbReference type="PANTHER" id="PTHR31906">
    <property type="entry name" value="PLASTID-LIPID-ASSOCIATED PROTEIN 4, CHLOROPLASTIC-RELATED"/>
    <property type="match status" value="1"/>
</dbReference>
<evidence type="ECO:0000256" key="3">
    <source>
        <dbReference type="SAM" id="MobiDB-lite"/>
    </source>
</evidence>
<name>A0A7S0VTA1_9CRYP</name>
<dbReference type="EMBL" id="HBFN01019275">
    <property type="protein sequence ID" value="CAD8797617.1"/>
    <property type="molecule type" value="Transcribed_RNA"/>
</dbReference>
<sequence>MGGMLSGLSMAAKKKVSKKKLAQKEQALAGGAGDGAEPKTSKRDEKRALDAMWEEIERVGVGFECSAEDSQRVNELCREVESYMSITNSARSSRLWGSWRLRFTDSPAMLKNRGVTGLGSVPFTGFVELTQTLRSNGTAVTEEVLTVPPFGKESRSYLRGQVVQVAPEVIEQTYVEVSMGGFFNSNSGDVGGDVFFSKAVLAIAYLSENLRICRTRSDHVFVFERAAYE</sequence>
<feature type="region of interest" description="Disordered" evidence="3">
    <location>
        <begin position="22"/>
        <end position="46"/>
    </location>
</feature>
<evidence type="ECO:0000256" key="2">
    <source>
        <dbReference type="ARBA" id="ARBA00022640"/>
    </source>
</evidence>
<evidence type="ECO:0000256" key="1">
    <source>
        <dbReference type="ARBA" id="ARBA00004474"/>
    </source>
</evidence>